<dbReference type="Gene3D" id="3.40.50.10860">
    <property type="entry name" value="Leucine Dehydrogenase, chain A, domain 1"/>
    <property type="match status" value="1"/>
</dbReference>
<reference evidence="9 10" key="1">
    <citation type="submission" date="2019-02" db="EMBL/GenBank/DDBJ databases">
        <title>Deep-cultivation of Planctomycetes and their phenomic and genomic characterization uncovers novel biology.</title>
        <authorList>
            <person name="Wiegand S."/>
            <person name="Jogler M."/>
            <person name="Boedeker C."/>
            <person name="Pinto D."/>
            <person name="Vollmers J."/>
            <person name="Rivas-Marin E."/>
            <person name="Kohn T."/>
            <person name="Peeters S.H."/>
            <person name="Heuer A."/>
            <person name="Rast P."/>
            <person name="Oberbeckmann S."/>
            <person name="Bunk B."/>
            <person name="Jeske O."/>
            <person name="Meyerdierks A."/>
            <person name="Storesund J.E."/>
            <person name="Kallscheuer N."/>
            <person name="Luecker S."/>
            <person name="Lage O.M."/>
            <person name="Pohl T."/>
            <person name="Merkel B.J."/>
            <person name="Hornburger P."/>
            <person name="Mueller R.-W."/>
            <person name="Bruemmer F."/>
            <person name="Labrenz M."/>
            <person name="Spormann A.M."/>
            <person name="Op den Camp H."/>
            <person name="Overmann J."/>
            <person name="Amann R."/>
            <person name="Jetten M.S.M."/>
            <person name="Mascher T."/>
            <person name="Medema M.H."/>
            <person name="Devos D.P."/>
            <person name="Kaster A.-K."/>
            <person name="Ovreas L."/>
            <person name="Rohde M."/>
            <person name="Galperin M.Y."/>
            <person name="Jogler C."/>
        </authorList>
    </citation>
    <scope>NUCLEOTIDE SEQUENCE [LARGE SCALE GENOMIC DNA]</scope>
    <source>
        <strain evidence="9 10">Pla163</strain>
    </source>
</reference>
<dbReference type="Pfam" id="PF02812">
    <property type="entry name" value="ELFV_dehydrog_N"/>
    <property type="match status" value="1"/>
</dbReference>
<dbReference type="Gene3D" id="3.40.50.720">
    <property type="entry name" value="NAD(P)-binding Rossmann-like Domain"/>
    <property type="match status" value="1"/>
</dbReference>
<dbReference type="SUPFAM" id="SSF53223">
    <property type="entry name" value="Aminoacid dehydrogenase-like, N-terminal domain"/>
    <property type="match status" value="1"/>
</dbReference>
<dbReference type="InterPro" id="IPR006096">
    <property type="entry name" value="Glu/Leu/Phe/Val/Trp_DH_C"/>
</dbReference>
<dbReference type="PIRSF" id="PIRSF000188">
    <property type="entry name" value="Phe_leu_dh"/>
    <property type="match status" value="1"/>
</dbReference>
<dbReference type="PANTHER" id="PTHR42722">
    <property type="entry name" value="LEUCINE DEHYDROGENASE"/>
    <property type="match status" value="1"/>
</dbReference>
<evidence type="ECO:0000256" key="1">
    <source>
        <dbReference type="ARBA" id="ARBA00006382"/>
    </source>
</evidence>
<feature type="region of interest" description="Disordered" evidence="7">
    <location>
        <begin position="354"/>
        <end position="390"/>
    </location>
</feature>
<dbReference type="InterPro" id="IPR016211">
    <property type="entry name" value="Glu/Phe/Leu/Val/Trp_DH_bac/arc"/>
</dbReference>
<accession>A0A518D246</accession>
<name>A0A518D246_9BACT</name>
<keyword evidence="10" id="KW-1185">Reference proteome</keyword>
<dbReference type="PRINTS" id="PR00082">
    <property type="entry name" value="GLFDHDRGNASE"/>
</dbReference>
<dbReference type="EC" id="1.4.1.9" evidence="9"/>
<protein>
    <submittedName>
        <fullName evidence="9">Leucine dehydrogenase</fullName>
        <ecNumber evidence="9">1.4.1.9</ecNumber>
    </submittedName>
</protein>
<dbReference type="AlphaFoldDB" id="A0A518D246"/>
<keyword evidence="5" id="KW-0547">Nucleotide-binding</keyword>
<dbReference type="InterPro" id="IPR006097">
    <property type="entry name" value="Glu/Leu/Phe/Val/Trp_DH_dimer"/>
</dbReference>
<dbReference type="Pfam" id="PF00208">
    <property type="entry name" value="ELFV_dehydrog"/>
    <property type="match status" value="1"/>
</dbReference>
<organism evidence="9 10">
    <name type="scientific">Rohdeia mirabilis</name>
    <dbReference type="NCBI Taxonomy" id="2528008"/>
    <lineage>
        <taxon>Bacteria</taxon>
        <taxon>Pseudomonadati</taxon>
        <taxon>Planctomycetota</taxon>
        <taxon>Planctomycetia</taxon>
        <taxon>Planctomycetia incertae sedis</taxon>
        <taxon>Rohdeia</taxon>
    </lineage>
</organism>
<evidence type="ECO:0000313" key="9">
    <source>
        <dbReference type="EMBL" id="QDU85550.1"/>
    </source>
</evidence>
<dbReference type="SUPFAM" id="SSF51735">
    <property type="entry name" value="NAD(P)-binding Rossmann-fold domains"/>
    <property type="match status" value="1"/>
</dbReference>
<keyword evidence="3 5" id="KW-0520">NAD</keyword>
<evidence type="ECO:0000256" key="5">
    <source>
        <dbReference type="PIRSR" id="PIRSR000188-2"/>
    </source>
</evidence>
<dbReference type="Proteomes" id="UP000319342">
    <property type="component" value="Chromosome"/>
</dbReference>
<feature type="active site" description="Proton donor/acceptor" evidence="4">
    <location>
        <position position="87"/>
    </location>
</feature>
<proteinExistence type="inferred from homology"/>
<dbReference type="GO" id="GO:0000166">
    <property type="term" value="F:nucleotide binding"/>
    <property type="evidence" value="ECO:0007669"/>
    <property type="project" value="UniProtKB-KW"/>
</dbReference>
<evidence type="ECO:0000256" key="4">
    <source>
        <dbReference type="PIRSR" id="PIRSR000188-1"/>
    </source>
</evidence>
<comment type="similarity">
    <text evidence="1 6">Belongs to the Glu/Leu/Phe/Val dehydrogenases family.</text>
</comment>
<dbReference type="InterPro" id="IPR046346">
    <property type="entry name" value="Aminoacid_DH-like_N_sf"/>
</dbReference>
<evidence type="ECO:0000256" key="3">
    <source>
        <dbReference type="ARBA" id="ARBA00023027"/>
    </source>
</evidence>
<dbReference type="PANTHER" id="PTHR42722:SF1">
    <property type="entry name" value="VALINE DEHYDROGENASE"/>
    <property type="match status" value="1"/>
</dbReference>
<dbReference type="GO" id="GO:0050049">
    <property type="term" value="F:L-leucine dehydrogenase activity"/>
    <property type="evidence" value="ECO:0007669"/>
    <property type="project" value="UniProtKB-EC"/>
</dbReference>
<dbReference type="InterPro" id="IPR036291">
    <property type="entry name" value="NAD(P)-bd_dom_sf"/>
</dbReference>
<sequence>MGSPAMSIQLLSTLARERFEELVAVTDEESGLRAFIAIHDTSAGPAIGGVRRFDYTSESAALDDCLRLARAMTAKCILADLPAGGGKAVILDGPDVETERAYRLFGRRVEQLGGTYYTGPDVGTGPRETAWMASETRFAADPGPAGPGLLSQATAAGTFAGMGVALEQIDGETDWSRRTVVVQGLGQVGFELARRLRECDVRVLGSDLDPEHAARAERELGVEIVECGSEFRIECDVFSPNAMGGVLHDLNLRKLAARCVVGAANNPLASLEHGDRLHADGVLFVPDFVVNSGALVRGTLFHLEGRREPLEQIEARIATATRAIIERSDAEDLPPARVAEREVSDRLALRRAARSVTDPLRARSEPPGAARSNQLEGARPSAPLEPTSDA</sequence>
<gene>
    <name evidence="9" type="primary">ldh_1</name>
    <name evidence="9" type="ORF">Pla163_26820</name>
</gene>
<dbReference type="InterPro" id="IPR006095">
    <property type="entry name" value="Glu/Leu/Phe/Val/Trp_DH"/>
</dbReference>
<feature type="domain" description="Glutamate/phenylalanine/leucine/valine/L-tryptophan dehydrogenase C-terminal" evidence="8">
    <location>
        <begin position="148"/>
        <end position="355"/>
    </location>
</feature>
<feature type="binding site" evidence="5">
    <location>
        <begin position="184"/>
        <end position="189"/>
    </location>
    <ligand>
        <name>NAD(+)</name>
        <dbReference type="ChEBI" id="CHEBI:57540"/>
    </ligand>
</feature>
<evidence type="ECO:0000256" key="7">
    <source>
        <dbReference type="SAM" id="MobiDB-lite"/>
    </source>
</evidence>
<evidence type="ECO:0000256" key="6">
    <source>
        <dbReference type="RuleBase" id="RU004417"/>
    </source>
</evidence>
<evidence type="ECO:0000259" key="8">
    <source>
        <dbReference type="SMART" id="SM00839"/>
    </source>
</evidence>
<dbReference type="GO" id="GO:0006520">
    <property type="term" value="P:amino acid metabolic process"/>
    <property type="evidence" value="ECO:0007669"/>
    <property type="project" value="InterPro"/>
</dbReference>
<evidence type="ECO:0000313" key="10">
    <source>
        <dbReference type="Proteomes" id="UP000319342"/>
    </source>
</evidence>
<dbReference type="EMBL" id="CP036290">
    <property type="protein sequence ID" value="QDU85550.1"/>
    <property type="molecule type" value="Genomic_DNA"/>
</dbReference>
<dbReference type="SMART" id="SM00839">
    <property type="entry name" value="ELFV_dehydrog"/>
    <property type="match status" value="1"/>
</dbReference>
<evidence type="ECO:0000256" key="2">
    <source>
        <dbReference type="ARBA" id="ARBA00023002"/>
    </source>
</evidence>
<keyword evidence="2 6" id="KW-0560">Oxidoreductase</keyword>